<accession>A0ABT7QVA5</accession>
<dbReference type="Gene3D" id="3.30.1150.10">
    <property type="match status" value="1"/>
</dbReference>
<evidence type="ECO:0000256" key="2">
    <source>
        <dbReference type="ARBA" id="ARBA00022692"/>
    </source>
</evidence>
<feature type="region of interest" description="Disordered" evidence="5">
    <location>
        <begin position="24"/>
        <end position="97"/>
    </location>
</feature>
<gene>
    <name evidence="7" type="ORF">PGH07_00830</name>
</gene>
<name>A0ABT7QVA5_9BACT</name>
<comment type="caution">
    <text evidence="7">The sequence shown here is derived from an EMBL/GenBank/DDBJ whole genome shotgun (WGS) entry which is preliminary data.</text>
</comment>
<organism evidence="7 8">
    <name type="scientific">Sulfurovum zhangzhouensis</name>
    <dbReference type="NCBI Taxonomy" id="3019067"/>
    <lineage>
        <taxon>Bacteria</taxon>
        <taxon>Pseudomonadati</taxon>
        <taxon>Campylobacterota</taxon>
        <taxon>Epsilonproteobacteria</taxon>
        <taxon>Campylobacterales</taxon>
        <taxon>Sulfurovaceae</taxon>
        <taxon>Sulfurovum</taxon>
    </lineage>
</organism>
<evidence type="ECO:0000259" key="6">
    <source>
        <dbReference type="PROSITE" id="PS52015"/>
    </source>
</evidence>
<keyword evidence="4" id="KW-0472">Membrane</keyword>
<dbReference type="Proteomes" id="UP001169069">
    <property type="component" value="Unassembled WGS sequence"/>
</dbReference>
<keyword evidence="8" id="KW-1185">Reference proteome</keyword>
<evidence type="ECO:0000256" key="1">
    <source>
        <dbReference type="ARBA" id="ARBA00004167"/>
    </source>
</evidence>
<comment type="subcellular location">
    <subcellularLocation>
        <location evidence="1">Membrane</location>
        <topology evidence="1">Single-pass membrane protein</topology>
    </subcellularLocation>
</comment>
<reference evidence="7" key="1">
    <citation type="submission" date="2023-01" db="EMBL/GenBank/DDBJ databases">
        <title>Sulfurovum sp. zt1-1 genome assembly.</title>
        <authorList>
            <person name="Wang J."/>
        </authorList>
    </citation>
    <scope>NUCLEOTIDE SEQUENCE</scope>
    <source>
        <strain evidence="7">Zt1-1</strain>
    </source>
</reference>
<dbReference type="EMBL" id="JAQIBD010000001">
    <property type="protein sequence ID" value="MDM5270718.1"/>
    <property type="molecule type" value="Genomic_DNA"/>
</dbReference>
<dbReference type="NCBIfam" id="TIGR01352">
    <property type="entry name" value="tonB_Cterm"/>
    <property type="match status" value="1"/>
</dbReference>
<sequence>MNFKELKIPEPQSQSQKISLNLKSFVPPAPKPKPVTKPVTPEPAVTPPPTVQPEIKPEDIPEPVKKEKKSVEKSFITAKDTEENNATKVSKTKPTEVKKPKVTVNKQEPKVFKKQPVKQMVRNKPARISKDPLANTLMSSGNSLVPAPKKDNFVDHMVSRIYGKEFYTYNKEQQKFIKQHLGEIYRITQNTLWRKGYPDVAVRMQMQGTNIVSFYLHPNGDISDLHLRSAIGYRALDDNTLEVIKTAYKDYPKPEKKTKIMFYVKYTLY</sequence>
<evidence type="ECO:0000256" key="4">
    <source>
        <dbReference type="ARBA" id="ARBA00023136"/>
    </source>
</evidence>
<dbReference type="InterPro" id="IPR037682">
    <property type="entry name" value="TonB_C"/>
</dbReference>
<dbReference type="SUPFAM" id="SSF74653">
    <property type="entry name" value="TolA/TonB C-terminal domain"/>
    <property type="match status" value="1"/>
</dbReference>
<dbReference type="Pfam" id="PF03544">
    <property type="entry name" value="TonB_C"/>
    <property type="match status" value="1"/>
</dbReference>
<evidence type="ECO:0000313" key="7">
    <source>
        <dbReference type="EMBL" id="MDM5270718.1"/>
    </source>
</evidence>
<evidence type="ECO:0000256" key="3">
    <source>
        <dbReference type="ARBA" id="ARBA00022989"/>
    </source>
</evidence>
<keyword evidence="2" id="KW-0812">Transmembrane</keyword>
<evidence type="ECO:0000256" key="5">
    <source>
        <dbReference type="SAM" id="MobiDB-lite"/>
    </source>
</evidence>
<protein>
    <submittedName>
        <fullName evidence="7">TonB family protein</fullName>
    </submittedName>
</protein>
<feature type="domain" description="TonB C-terminal" evidence="6">
    <location>
        <begin position="182"/>
        <end position="269"/>
    </location>
</feature>
<keyword evidence="3" id="KW-1133">Transmembrane helix</keyword>
<feature type="compositionally biased region" description="Basic and acidic residues" evidence="5">
    <location>
        <begin position="55"/>
        <end position="72"/>
    </location>
</feature>
<proteinExistence type="predicted"/>
<dbReference type="PROSITE" id="PS52015">
    <property type="entry name" value="TONB_CTD"/>
    <property type="match status" value="1"/>
</dbReference>
<dbReference type="RefSeq" id="WP_289411994.1">
    <property type="nucleotide sequence ID" value="NZ_JAQIBD010000001.1"/>
</dbReference>
<dbReference type="InterPro" id="IPR006260">
    <property type="entry name" value="TonB/TolA_C"/>
</dbReference>
<evidence type="ECO:0000313" key="8">
    <source>
        <dbReference type="Proteomes" id="UP001169069"/>
    </source>
</evidence>
<feature type="compositionally biased region" description="Pro residues" evidence="5">
    <location>
        <begin position="27"/>
        <end position="51"/>
    </location>
</feature>